<keyword evidence="1" id="KW-0812">Transmembrane</keyword>
<name>A0A345MK37_BPBSP</name>
<keyword evidence="1" id="KW-0472">Membrane</keyword>
<proteinExistence type="predicted"/>
<sequence>MSHPVAVVIACIVGIVLVRVTMDIREKASNKRKGDK</sequence>
<keyword evidence="1" id="KW-1133">Transmembrane helix</keyword>
<evidence type="ECO:0000313" key="3">
    <source>
        <dbReference type="Proteomes" id="UP000260425"/>
    </source>
</evidence>
<protein>
    <submittedName>
        <fullName evidence="2">Uncharacterized protein</fullName>
    </submittedName>
</protein>
<organism evidence="2 3">
    <name type="scientific">Bacillus phage BSP38</name>
    <dbReference type="NCBI Taxonomy" id="2283013"/>
    <lineage>
        <taxon>Viruses</taxon>
        <taxon>Duplodnaviria</taxon>
        <taxon>Heunggongvirae</taxon>
        <taxon>Uroviricota</taxon>
        <taxon>Caudoviricetes</taxon>
        <taxon>Herelleviridae</taxon>
        <taxon>Bastillevirinae</taxon>
        <taxon>Jeonjuvirus</taxon>
        <taxon>Jeonjuvirus BSP38</taxon>
    </lineage>
</organism>
<dbReference type="Proteomes" id="UP000260425">
    <property type="component" value="Segment"/>
</dbReference>
<keyword evidence="3" id="KW-1185">Reference proteome</keyword>
<gene>
    <name evidence="2" type="ORF">BSP38_177</name>
</gene>
<accession>A0A345MK37</accession>
<reference evidence="2 3" key="1">
    <citation type="submission" date="2018-07" db="EMBL/GenBank/DDBJ databases">
        <title>Complete nucleotide sequence of Bacillus phage BSP38.</title>
        <authorList>
            <person name="Ghosh K."/>
            <person name="Kim K.-P."/>
        </authorList>
    </citation>
    <scope>NUCLEOTIDE SEQUENCE [LARGE SCALE GENOMIC DNA]</scope>
</reference>
<feature type="transmembrane region" description="Helical" evidence="1">
    <location>
        <begin position="6"/>
        <end position="22"/>
    </location>
</feature>
<evidence type="ECO:0000313" key="2">
    <source>
        <dbReference type="EMBL" id="AXH71219.1"/>
    </source>
</evidence>
<organismHost>
    <name type="scientific">Bacillus subtilis</name>
    <dbReference type="NCBI Taxonomy" id="1423"/>
</organismHost>
<evidence type="ECO:0000256" key="1">
    <source>
        <dbReference type="SAM" id="Phobius"/>
    </source>
</evidence>
<dbReference type="EMBL" id="MH606185">
    <property type="protein sequence ID" value="AXH71219.1"/>
    <property type="molecule type" value="Genomic_DNA"/>
</dbReference>